<accession>A0A7S0B834</accession>
<dbReference type="InterPro" id="IPR035969">
    <property type="entry name" value="Rab-GAP_TBC_sf"/>
</dbReference>
<feature type="compositionally biased region" description="Pro residues" evidence="1">
    <location>
        <begin position="204"/>
        <end position="222"/>
    </location>
</feature>
<gene>
    <name evidence="2" type="ORF">PBAH0796_LOCUS29837</name>
</gene>
<dbReference type="SUPFAM" id="SSF47923">
    <property type="entry name" value="Ypt/Rab-GAP domain of gyp1p"/>
    <property type="match status" value="1"/>
</dbReference>
<dbReference type="PROSITE" id="PS50096">
    <property type="entry name" value="IQ"/>
    <property type="match status" value="2"/>
</dbReference>
<feature type="compositionally biased region" description="Polar residues" evidence="1">
    <location>
        <begin position="169"/>
        <end position="186"/>
    </location>
</feature>
<organism evidence="2">
    <name type="scientific">Pyrodinium bahamense</name>
    <dbReference type="NCBI Taxonomy" id="73915"/>
    <lineage>
        <taxon>Eukaryota</taxon>
        <taxon>Sar</taxon>
        <taxon>Alveolata</taxon>
        <taxon>Dinophyceae</taxon>
        <taxon>Gonyaulacales</taxon>
        <taxon>Pyrocystaceae</taxon>
        <taxon>Pyrodinium</taxon>
    </lineage>
</organism>
<evidence type="ECO:0000313" key="2">
    <source>
        <dbReference type="EMBL" id="CAD8386149.1"/>
    </source>
</evidence>
<proteinExistence type="predicted"/>
<evidence type="ECO:0000256" key="1">
    <source>
        <dbReference type="SAM" id="MobiDB-lite"/>
    </source>
</evidence>
<dbReference type="AlphaFoldDB" id="A0A7S0B834"/>
<protein>
    <recommendedName>
        <fullName evidence="3">Rab-GAP TBC domain-containing protein</fullName>
    </recommendedName>
</protein>
<feature type="region of interest" description="Disordered" evidence="1">
    <location>
        <begin position="274"/>
        <end position="296"/>
    </location>
</feature>
<dbReference type="SMART" id="SM00015">
    <property type="entry name" value="IQ"/>
    <property type="match status" value="3"/>
</dbReference>
<evidence type="ECO:0008006" key="3">
    <source>
        <dbReference type="Google" id="ProtNLM"/>
    </source>
</evidence>
<name>A0A7S0B834_9DINO</name>
<dbReference type="InterPro" id="IPR000048">
    <property type="entry name" value="IQ_motif_EF-hand-BS"/>
</dbReference>
<feature type="region of interest" description="Disordered" evidence="1">
    <location>
        <begin position="143"/>
        <end position="224"/>
    </location>
</feature>
<feature type="compositionally biased region" description="Low complexity" evidence="1">
    <location>
        <begin position="274"/>
        <end position="284"/>
    </location>
</feature>
<sequence>MAATRIQTHWRRLAASRRAPRRNSDRARAAALIQAGWRAATCARAYRAVRRSVVLVQALARARHARRHTQLLRRRLRAAVRLQSMVRAGLSRRRVAKLRAACCQHGGAAQEIWNGSCKQKVGGPQEDRTDLIVVQRGADALDLQPEANPSDIGEEPPPTLAPPDLALTSSQSIPHGQHLRQGQSPVCSPERVQRSSSSSSPGSPMSPEPNPEPSPEPLPASQPDPAVASCLRVAVPCLPHGAPQEAFVPESIEAMLAAAAEKADLPPLNAALPSSASFSSSGSSVPPPPELHQQRRLSGARLCTNRCWWLGLAGRAPPPHPVAMRLAARMRRQAPRRSQYQGLVAEAVAVLHESVIAKIKADAPRTFHVLPHCRPTWGWPDTAEPSTPTGHPMEACLIRMLLAYEWRATKMAATRDAGAASGLEAFTYVTGVNLLGAMCLGFVRGREEEAFWLLAYVLEELLGPGYLSQAPPLLGLQGDRAAAAALLAEEAPHAARALGPHNLPKVLALLAPRCLLGGFVGCLADEPLLALWEELLEPRFAFFPRLPLLEWLVGLVRAAEPELVDLPRGRPAGEVAAAAFQRVMNLGRSLSSSARLGRAISEDRARELKQLAEEPFLPFTNAK</sequence>
<dbReference type="EMBL" id="HBEG01048965">
    <property type="protein sequence ID" value="CAD8386149.1"/>
    <property type="molecule type" value="Transcribed_RNA"/>
</dbReference>
<reference evidence="2" key="1">
    <citation type="submission" date="2021-01" db="EMBL/GenBank/DDBJ databases">
        <authorList>
            <person name="Corre E."/>
            <person name="Pelletier E."/>
            <person name="Niang G."/>
            <person name="Scheremetjew M."/>
            <person name="Finn R."/>
            <person name="Kale V."/>
            <person name="Holt S."/>
            <person name="Cochrane G."/>
            <person name="Meng A."/>
            <person name="Brown T."/>
            <person name="Cohen L."/>
        </authorList>
    </citation>
    <scope>NUCLEOTIDE SEQUENCE</scope>
    <source>
        <strain evidence="2">Pbaha01</strain>
    </source>
</reference>
<dbReference type="Gene3D" id="1.10.8.270">
    <property type="entry name" value="putative rabgap domain of human tbc1 domain family member 14 like domains"/>
    <property type="match status" value="1"/>
</dbReference>